<protein>
    <submittedName>
        <fullName evidence="1">Uncharacterized protein</fullName>
    </submittedName>
</protein>
<proteinExistence type="predicted"/>
<organism evidence="1 2">
    <name type="scientific">Tectimicrobiota bacterium</name>
    <dbReference type="NCBI Taxonomy" id="2528274"/>
    <lineage>
        <taxon>Bacteria</taxon>
        <taxon>Pseudomonadati</taxon>
        <taxon>Nitrospinota/Tectimicrobiota group</taxon>
        <taxon>Candidatus Tectimicrobiota</taxon>
    </lineage>
</organism>
<evidence type="ECO:0000313" key="2">
    <source>
        <dbReference type="Proteomes" id="UP000772181"/>
    </source>
</evidence>
<gene>
    <name evidence="1" type="ORF">HY730_10395</name>
</gene>
<sequence>MENIQVFNRLAADYDNWFEMNDFAYQSEILAVQQFIPRTANGLEIGAGILSVIKSFKFRSASGPRLPGSYKRPFREAAIYKLLSGLHES</sequence>
<dbReference type="AlphaFoldDB" id="A0A933LRW9"/>
<dbReference type="EMBL" id="JACQWF010000443">
    <property type="protein sequence ID" value="MBI4596762.1"/>
    <property type="molecule type" value="Genomic_DNA"/>
</dbReference>
<dbReference type="Proteomes" id="UP000772181">
    <property type="component" value="Unassembled WGS sequence"/>
</dbReference>
<comment type="caution">
    <text evidence="1">The sequence shown here is derived from an EMBL/GenBank/DDBJ whole genome shotgun (WGS) entry which is preliminary data.</text>
</comment>
<dbReference type="InterPro" id="IPR029063">
    <property type="entry name" value="SAM-dependent_MTases_sf"/>
</dbReference>
<accession>A0A933LRW9</accession>
<evidence type="ECO:0000313" key="1">
    <source>
        <dbReference type="EMBL" id="MBI4596762.1"/>
    </source>
</evidence>
<name>A0A933LRW9_UNCTE</name>
<dbReference type="Gene3D" id="3.40.50.150">
    <property type="entry name" value="Vaccinia Virus protein VP39"/>
    <property type="match status" value="1"/>
</dbReference>
<reference evidence="1" key="1">
    <citation type="submission" date="2020-07" db="EMBL/GenBank/DDBJ databases">
        <title>Huge and variable diversity of episymbiotic CPR bacteria and DPANN archaea in groundwater ecosystems.</title>
        <authorList>
            <person name="He C.Y."/>
            <person name="Keren R."/>
            <person name="Whittaker M."/>
            <person name="Farag I.F."/>
            <person name="Doudna J."/>
            <person name="Cate J.H.D."/>
            <person name="Banfield J.F."/>
        </authorList>
    </citation>
    <scope>NUCLEOTIDE SEQUENCE</scope>
    <source>
        <strain evidence="1">NC_groundwater_1482_Ag_S-0.65um_47_24</strain>
    </source>
</reference>